<dbReference type="RefSeq" id="WP_147067261.1">
    <property type="nucleotide sequence ID" value="NZ_BAABDN010000003.1"/>
</dbReference>
<dbReference type="Gene3D" id="3.40.50.150">
    <property type="entry name" value="Vaccinia Virus protein VP39"/>
    <property type="match status" value="1"/>
</dbReference>
<keyword evidence="2" id="KW-0808">Transferase</keyword>
<dbReference type="AlphaFoldDB" id="A0A512T538"/>
<sequence>MTDAGGHGGSPSIEQPDYWWYVARTDLLHAALSSYAADRTTVLDIGSADGPSASWLHDGTRHLASLDIDPRGLGTNGVCGSALSLPFADASFDMVSAFDVIEHCDPEAEALAEVGRVLQPGGTFLMAVPAYQWAWTDFDVANGHFRRYTKRRAVAAVERAGFRVERATYAFTSVFPGFVAERLARRLKDRKHTSAVDVVSVPEVPRALHHALLAATKVDEALLRRRLDLPFGSSVFVAATKVSDAR</sequence>
<dbReference type="CDD" id="cd02440">
    <property type="entry name" value="AdoMet_MTases"/>
    <property type="match status" value="1"/>
</dbReference>
<dbReference type="InterPro" id="IPR013216">
    <property type="entry name" value="Methyltransf_11"/>
</dbReference>
<evidence type="ECO:0000313" key="2">
    <source>
        <dbReference type="EMBL" id="GEQ15302.1"/>
    </source>
</evidence>
<comment type="caution">
    <text evidence="2">The sequence shown here is derived from an EMBL/GenBank/DDBJ whole genome shotgun (WGS) entry which is preliminary data.</text>
</comment>
<name>A0A512T538_9MICO</name>
<feature type="domain" description="Methyltransferase type 11" evidence="1">
    <location>
        <begin position="43"/>
        <end position="125"/>
    </location>
</feature>
<dbReference type="PANTHER" id="PTHR43591">
    <property type="entry name" value="METHYLTRANSFERASE"/>
    <property type="match status" value="1"/>
</dbReference>
<dbReference type="EMBL" id="BKBA01000015">
    <property type="protein sequence ID" value="GEQ15302.1"/>
    <property type="molecule type" value="Genomic_DNA"/>
</dbReference>
<keyword evidence="3" id="KW-1185">Reference proteome</keyword>
<keyword evidence="2" id="KW-0489">Methyltransferase</keyword>
<evidence type="ECO:0000313" key="3">
    <source>
        <dbReference type="Proteomes" id="UP000321793"/>
    </source>
</evidence>
<dbReference type="OrthoDB" id="9810247at2"/>
<accession>A0A512T538</accession>
<gene>
    <name evidence="2" type="ORF">KLO01_33490</name>
</gene>
<organism evidence="2 3">
    <name type="scientific">Knoellia locipacati</name>
    <dbReference type="NCBI Taxonomy" id="882824"/>
    <lineage>
        <taxon>Bacteria</taxon>
        <taxon>Bacillati</taxon>
        <taxon>Actinomycetota</taxon>
        <taxon>Actinomycetes</taxon>
        <taxon>Micrococcales</taxon>
        <taxon>Intrasporangiaceae</taxon>
        <taxon>Knoellia</taxon>
    </lineage>
</organism>
<dbReference type="GO" id="GO:0008757">
    <property type="term" value="F:S-adenosylmethionine-dependent methyltransferase activity"/>
    <property type="evidence" value="ECO:0007669"/>
    <property type="project" value="InterPro"/>
</dbReference>
<reference evidence="2 3" key="1">
    <citation type="submission" date="2019-07" db="EMBL/GenBank/DDBJ databases">
        <title>Whole genome shotgun sequence of Knoellia locipacati NBRC 109775.</title>
        <authorList>
            <person name="Hosoyama A."/>
            <person name="Uohara A."/>
            <person name="Ohji S."/>
            <person name="Ichikawa N."/>
        </authorList>
    </citation>
    <scope>NUCLEOTIDE SEQUENCE [LARGE SCALE GENOMIC DNA]</scope>
    <source>
        <strain evidence="2 3">NBRC 109775</strain>
    </source>
</reference>
<dbReference type="SUPFAM" id="SSF53335">
    <property type="entry name" value="S-adenosyl-L-methionine-dependent methyltransferases"/>
    <property type="match status" value="1"/>
</dbReference>
<proteinExistence type="predicted"/>
<dbReference type="Pfam" id="PF08241">
    <property type="entry name" value="Methyltransf_11"/>
    <property type="match status" value="1"/>
</dbReference>
<dbReference type="InterPro" id="IPR029063">
    <property type="entry name" value="SAM-dependent_MTases_sf"/>
</dbReference>
<evidence type="ECO:0000259" key="1">
    <source>
        <dbReference type="Pfam" id="PF08241"/>
    </source>
</evidence>
<dbReference type="Proteomes" id="UP000321793">
    <property type="component" value="Unassembled WGS sequence"/>
</dbReference>
<dbReference type="GO" id="GO:0032259">
    <property type="term" value="P:methylation"/>
    <property type="evidence" value="ECO:0007669"/>
    <property type="project" value="UniProtKB-KW"/>
</dbReference>
<protein>
    <submittedName>
        <fullName evidence="2">Methyltransferase</fullName>
    </submittedName>
</protein>